<dbReference type="FunFam" id="3.40.30.10:FF:000005">
    <property type="entry name" value="Glutaredoxin 5"/>
    <property type="match status" value="1"/>
</dbReference>
<comment type="caution">
    <text evidence="8">The sequence shown here is derived from an EMBL/GenBank/DDBJ whole genome shotgun (WGS) entry which is preliminary data.</text>
</comment>
<comment type="similarity">
    <text evidence="1">Belongs to the glutaredoxin family. CGFS subfamily.</text>
</comment>
<dbReference type="InterPro" id="IPR004480">
    <property type="entry name" value="Monothiol_GRX-rel"/>
</dbReference>
<dbReference type="CDD" id="cd03028">
    <property type="entry name" value="GRX_PICOT_like"/>
    <property type="match status" value="1"/>
</dbReference>
<proteinExistence type="inferred from homology"/>
<dbReference type="GO" id="GO:0051537">
    <property type="term" value="F:2 iron, 2 sulfur cluster binding"/>
    <property type="evidence" value="ECO:0007669"/>
    <property type="project" value="UniProtKB-KW"/>
</dbReference>
<dbReference type="RefSeq" id="XP_005649414.1">
    <property type="nucleotide sequence ID" value="XM_005649357.1"/>
</dbReference>
<keyword evidence="6" id="KW-0676">Redox-active center</keyword>
<keyword evidence="5" id="KW-0411">Iron-sulfur</keyword>
<evidence type="ECO:0000256" key="6">
    <source>
        <dbReference type="ARBA" id="ARBA00023284"/>
    </source>
</evidence>
<feature type="domain" description="Glutaredoxin" evidence="7">
    <location>
        <begin position="72"/>
        <end position="136"/>
    </location>
</feature>
<dbReference type="eggNOG" id="KOG0911">
    <property type="taxonomic scope" value="Eukaryota"/>
</dbReference>
<dbReference type="InterPro" id="IPR002109">
    <property type="entry name" value="Glutaredoxin"/>
</dbReference>
<keyword evidence="4" id="KW-0408">Iron</keyword>
<dbReference type="GeneID" id="17042871"/>
<dbReference type="GO" id="GO:0005759">
    <property type="term" value="C:mitochondrial matrix"/>
    <property type="evidence" value="ECO:0007669"/>
    <property type="project" value="TreeGrafter"/>
</dbReference>
<dbReference type="Pfam" id="PF00462">
    <property type="entry name" value="Glutaredoxin"/>
    <property type="match status" value="1"/>
</dbReference>
<dbReference type="PANTHER" id="PTHR10293:SF16">
    <property type="entry name" value="GLUTAREDOXIN-RELATED PROTEIN 5, MITOCHONDRIAL"/>
    <property type="match status" value="1"/>
</dbReference>
<evidence type="ECO:0000256" key="1">
    <source>
        <dbReference type="ARBA" id="ARBA00008983"/>
    </source>
</evidence>
<dbReference type="InterPro" id="IPR033658">
    <property type="entry name" value="GRX_PICOT-like"/>
</dbReference>
<evidence type="ECO:0000256" key="4">
    <source>
        <dbReference type="ARBA" id="ARBA00023004"/>
    </source>
</evidence>
<name>I0Z2K1_COCSC</name>
<dbReference type="Proteomes" id="UP000007264">
    <property type="component" value="Unassembled WGS sequence"/>
</dbReference>
<dbReference type="Gene3D" id="3.40.30.10">
    <property type="entry name" value="Glutaredoxin"/>
    <property type="match status" value="1"/>
</dbReference>
<reference evidence="8 9" key="1">
    <citation type="journal article" date="2012" name="Genome Biol.">
        <title>The genome of the polar eukaryotic microalga coccomyxa subellipsoidea reveals traits of cold adaptation.</title>
        <authorList>
            <person name="Blanc G."/>
            <person name="Agarkova I."/>
            <person name="Grimwood J."/>
            <person name="Kuo A."/>
            <person name="Brueggeman A."/>
            <person name="Dunigan D."/>
            <person name="Gurnon J."/>
            <person name="Ladunga I."/>
            <person name="Lindquist E."/>
            <person name="Lucas S."/>
            <person name="Pangilinan J."/>
            <person name="Proschold T."/>
            <person name="Salamov A."/>
            <person name="Schmutz J."/>
            <person name="Weeks D."/>
            <person name="Yamada T."/>
            <person name="Claverie J.M."/>
            <person name="Grigoriev I."/>
            <person name="Van Etten J."/>
            <person name="Lomsadze A."/>
            <person name="Borodovsky M."/>
        </authorList>
    </citation>
    <scope>NUCLEOTIDE SEQUENCE [LARGE SCALE GENOMIC DNA]</scope>
    <source>
        <strain evidence="8 9">C-169</strain>
    </source>
</reference>
<dbReference type="EMBL" id="AGSI01000005">
    <property type="protein sequence ID" value="EIE24870.1"/>
    <property type="molecule type" value="Genomic_DNA"/>
</dbReference>
<keyword evidence="3" id="KW-0479">Metal-binding</keyword>
<dbReference type="OrthoDB" id="415696at2759"/>
<evidence type="ECO:0000259" key="7">
    <source>
        <dbReference type="Pfam" id="PF00462"/>
    </source>
</evidence>
<evidence type="ECO:0000256" key="2">
    <source>
        <dbReference type="ARBA" id="ARBA00022714"/>
    </source>
</evidence>
<evidence type="ECO:0000313" key="8">
    <source>
        <dbReference type="EMBL" id="EIE24870.1"/>
    </source>
</evidence>
<accession>I0Z2K1</accession>
<evidence type="ECO:0000256" key="5">
    <source>
        <dbReference type="ARBA" id="ARBA00023014"/>
    </source>
</evidence>
<sequence>MLASARALLAGPLTKRGSPFGQVVCRSITARVPTQEDDIHEDFKPKFKAEAEPRSAPSALDQIKQDITENDVFLYMKGVPEAPQCGFSNMACRILDAYGVKFGSRNVLADPAIREAIKEYSNWPTIPQVYIKGDFVGGSDILMGMHQSGELTEALEGAEKA</sequence>
<gene>
    <name evidence="8" type="ORF">COCSUDRAFT_46987</name>
</gene>
<evidence type="ECO:0000313" key="9">
    <source>
        <dbReference type="Proteomes" id="UP000007264"/>
    </source>
</evidence>
<protein>
    <submittedName>
        <fullName evidence="8">Glutaredoxin</fullName>
    </submittedName>
</protein>
<dbReference type="InterPro" id="IPR036249">
    <property type="entry name" value="Thioredoxin-like_sf"/>
</dbReference>
<organism evidence="8 9">
    <name type="scientific">Coccomyxa subellipsoidea (strain C-169)</name>
    <name type="common">Green microalga</name>
    <dbReference type="NCBI Taxonomy" id="574566"/>
    <lineage>
        <taxon>Eukaryota</taxon>
        <taxon>Viridiplantae</taxon>
        <taxon>Chlorophyta</taxon>
        <taxon>core chlorophytes</taxon>
        <taxon>Trebouxiophyceae</taxon>
        <taxon>Trebouxiophyceae incertae sedis</taxon>
        <taxon>Coccomyxaceae</taxon>
        <taxon>Coccomyxa</taxon>
        <taxon>Coccomyxa subellipsoidea</taxon>
    </lineage>
</organism>
<dbReference type="KEGG" id="csl:COCSUDRAFT_46987"/>
<dbReference type="STRING" id="574566.I0Z2K1"/>
<dbReference type="SUPFAM" id="SSF52833">
    <property type="entry name" value="Thioredoxin-like"/>
    <property type="match status" value="1"/>
</dbReference>
<dbReference type="GO" id="GO:0046872">
    <property type="term" value="F:metal ion binding"/>
    <property type="evidence" value="ECO:0007669"/>
    <property type="project" value="UniProtKB-KW"/>
</dbReference>
<dbReference type="AlphaFoldDB" id="I0Z2K1"/>
<keyword evidence="9" id="KW-1185">Reference proteome</keyword>
<dbReference type="PANTHER" id="PTHR10293">
    <property type="entry name" value="GLUTAREDOXIN FAMILY MEMBER"/>
    <property type="match status" value="1"/>
</dbReference>
<dbReference type="NCBIfam" id="TIGR00365">
    <property type="entry name" value="Grx4 family monothiol glutaredoxin"/>
    <property type="match status" value="1"/>
</dbReference>
<keyword evidence="2" id="KW-0001">2Fe-2S</keyword>
<evidence type="ECO:0000256" key="3">
    <source>
        <dbReference type="ARBA" id="ARBA00022723"/>
    </source>
</evidence>